<proteinExistence type="predicted"/>
<dbReference type="AlphaFoldDB" id="A0A5C6N9L7"/>
<accession>A0A5C6N9L7</accession>
<dbReference type="PROSITE" id="PS51421">
    <property type="entry name" value="RAS"/>
    <property type="match status" value="1"/>
</dbReference>
<dbReference type="InterPro" id="IPR005225">
    <property type="entry name" value="Small_GTP-bd"/>
</dbReference>
<dbReference type="FunFam" id="3.40.50.300:FF:002500">
    <property type="entry name" value="Ras-related protein Rap-2a"/>
    <property type="match status" value="1"/>
</dbReference>
<evidence type="ECO:0000256" key="4">
    <source>
        <dbReference type="ARBA" id="ARBA00023134"/>
    </source>
</evidence>
<keyword evidence="3" id="KW-0547">Nucleotide-binding</keyword>
<comment type="caution">
    <text evidence="5">The sequence shown here is derived from an EMBL/GenBank/DDBJ whole genome shotgun (WGS) entry which is preliminary data.</text>
</comment>
<evidence type="ECO:0000313" key="5">
    <source>
        <dbReference type="EMBL" id="TWW64172.1"/>
    </source>
</evidence>
<dbReference type="Pfam" id="PF00071">
    <property type="entry name" value="Ras"/>
    <property type="match status" value="1"/>
</dbReference>
<keyword evidence="2" id="KW-0472">Membrane</keyword>
<dbReference type="GO" id="GO:0005886">
    <property type="term" value="C:plasma membrane"/>
    <property type="evidence" value="ECO:0007669"/>
    <property type="project" value="UniProtKB-SubCell"/>
</dbReference>
<evidence type="ECO:0000256" key="2">
    <source>
        <dbReference type="ARBA" id="ARBA00022475"/>
    </source>
</evidence>
<comment type="subcellular location">
    <subcellularLocation>
        <location evidence="1">Cell membrane</location>
    </subcellularLocation>
</comment>
<dbReference type="InterPro" id="IPR020849">
    <property type="entry name" value="Small_GTPase_Ras-type"/>
</dbReference>
<sequence length="228" mass="24728">MREYKVVVLGSGGVGKSALTVQFVTGTFIEKYDPTIEDFYRKEIEVDSSPSVLEILDTAGTEQFASMRDLYIRNGQGFILVYSLVNQQSFQDIKPMRDQIIRVKRLIVALVQEEEACSKDGHAALMLCLMAGALWSPGATPRDGDGPPRPRPSVRLVATNGPLRLLISSRCSAAAAGMHTLAEEVDECSFVVAALVCRRRGAREAGKVESAPLSGPAWSLSEANKLPS</sequence>
<gene>
    <name evidence="5" type="ORF">D4764_03G0011800</name>
</gene>
<dbReference type="Gene3D" id="3.40.50.300">
    <property type="entry name" value="P-loop containing nucleotide triphosphate hydrolases"/>
    <property type="match status" value="1"/>
</dbReference>
<dbReference type="GO" id="GO:0007165">
    <property type="term" value="P:signal transduction"/>
    <property type="evidence" value="ECO:0007669"/>
    <property type="project" value="InterPro"/>
</dbReference>
<dbReference type="GO" id="GO:0003924">
    <property type="term" value="F:GTPase activity"/>
    <property type="evidence" value="ECO:0007669"/>
    <property type="project" value="InterPro"/>
</dbReference>
<name>A0A5C6N9L7_9TELE</name>
<dbReference type="InterPro" id="IPR027417">
    <property type="entry name" value="P-loop_NTPase"/>
</dbReference>
<dbReference type="Proteomes" id="UP000324091">
    <property type="component" value="Chromosome 3"/>
</dbReference>
<reference evidence="5 6" key="1">
    <citation type="submission" date="2019-04" db="EMBL/GenBank/DDBJ databases">
        <title>Chromosome genome assembly for Takifugu flavidus.</title>
        <authorList>
            <person name="Xiao S."/>
        </authorList>
    </citation>
    <scope>NUCLEOTIDE SEQUENCE [LARGE SCALE GENOMIC DNA]</scope>
    <source>
        <strain evidence="5">HTHZ2018</strain>
        <tissue evidence="5">Muscle</tissue>
    </source>
</reference>
<evidence type="ECO:0000256" key="3">
    <source>
        <dbReference type="ARBA" id="ARBA00022741"/>
    </source>
</evidence>
<evidence type="ECO:0000256" key="1">
    <source>
        <dbReference type="ARBA" id="ARBA00004236"/>
    </source>
</evidence>
<dbReference type="EMBL" id="RHFK02000016">
    <property type="protein sequence ID" value="TWW64172.1"/>
    <property type="molecule type" value="Genomic_DNA"/>
</dbReference>
<dbReference type="GO" id="GO:0005525">
    <property type="term" value="F:GTP binding"/>
    <property type="evidence" value="ECO:0007669"/>
    <property type="project" value="UniProtKB-KW"/>
</dbReference>
<dbReference type="NCBIfam" id="TIGR00231">
    <property type="entry name" value="small_GTP"/>
    <property type="match status" value="1"/>
</dbReference>
<protein>
    <submittedName>
        <fullName evidence="5">Ras-related protein</fullName>
    </submittedName>
</protein>
<dbReference type="PRINTS" id="PR00449">
    <property type="entry name" value="RASTRNSFRMNG"/>
</dbReference>
<evidence type="ECO:0000313" key="6">
    <source>
        <dbReference type="Proteomes" id="UP000324091"/>
    </source>
</evidence>
<organism evidence="5 6">
    <name type="scientific">Takifugu flavidus</name>
    <name type="common">sansaifugu</name>
    <dbReference type="NCBI Taxonomy" id="433684"/>
    <lineage>
        <taxon>Eukaryota</taxon>
        <taxon>Metazoa</taxon>
        <taxon>Chordata</taxon>
        <taxon>Craniata</taxon>
        <taxon>Vertebrata</taxon>
        <taxon>Euteleostomi</taxon>
        <taxon>Actinopterygii</taxon>
        <taxon>Neopterygii</taxon>
        <taxon>Teleostei</taxon>
        <taxon>Neoteleostei</taxon>
        <taxon>Acanthomorphata</taxon>
        <taxon>Eupercaria</taxon>
        <taxon>Tetraodontiformes</taxon>
        <taxon>Tetradontoidea</taxon>
        <taxon>Tetraodontidae</taxon>
        <taxon>Takifugu</taxon>
    </lineage>
</organism>
<keyword evidence="2" id="KW-1003">Cell membrane</keyword>
<keyword evidence="6" id="KW-1185">Reference proteome</keyword>
<dbReference type="SMART" id="SM00175">
    <property type="entry name" value="RAB"/>
    <property type="match status" value="1"/>
</dbReference>
<dbReference type="SMART" id="SM00174">
    <property type="entry name" value="RHO"/>
    <property type="match status" value="1"/>
</dbReference>
<dbReference type="SMART" id="SM00173">
    <property type="entry name" value="RAS"/>
    <property type="match status" value="1"/>
</dbReference>
<dbReference type="InterPro" id="IPR001806">
    <property type="entry name" value="Small_GTPase"/>
</dbReference>
<dbReference type="PANTHER" id="PTHR24070">
    <property type="entry name" value="RAS, DI-RAS, AND RHEB FAMILY MEMBERS OF SMALL GTPASE SUPERFAMILY"/>
    <property type="match status" value="1"/>
</dbReference>
<keyword evidence="4" id="KW-0342">GTP-binding</keyword>
<dbReference type="SUPFAM" id="SSF52540">
    <property type="entry name" value="P-loop containing nucleoside triphosphate hydrolases"/>
    <property type="match status" value="1"/>
</dbReference>
<dbReference type="PROSITE" id="PS51419">
    <property type="entry name" value="RAB"/>
    <property type="match status" value="1"/>
</dbReference>